<name>A0A5J4THA4_9EUKA</name>
<feature type="transmembrane region" description="Helical" evidence="1">
    <location>
        <begin position="20"/>
        <end position="41"/>
    </location>
</feature>
<evidence type="ECO:0000313" key="2">
    <source>
        <dbReference type="EMBL" id="KAA6356815.1"/>
    </source>
</evidence>
<dbReference type="EMBL" id="SNRW01032368">
    <property type="protein sequence ID" value="KAA6356815.1"/>
    <property type="molecule type" value="Genomic_DNA"/>
</dbReference>
<keyword evidence="1" id="KW-0812">Transmembrane</keyword>
<gene>
    <name evidence="2" type="ORF">EZS28_047659</name>
</gene>
<organism evidence="2 3">
    <name type="scientific">Streblomastix strix</name>
    <dbReference type="NCBI Taxonomy" id="222440"/>
    <lineage>
        <taxon>Eukaryota</taxon>
        <taxon>Metamonada</taxon>
        <taxon>Preaxostyla</taxon>
        <taxon>Oxymonadida</taxon>
        <taxon>Streblomastigidae</taxon>
        <taxon>Streblomastix</taxon>
    </lineage>
</organism>
<keyword evidence="1" id="KW-1133">Transmembrane helix</keyword>
<dbReference type="AlphaFoldDB" id="A0A5J4THA4"/>
<feature type="transmembrane region" description="Helical" evidence="1">
    <location>
        <begin position="48"/>
        <end position="70"/>
    </location>
</feature>
<evidence type="ECO:0000313" key="3">
    <source>
        <dbReference type="Proteomes" id="UP000324800"/>
    </source>
</evidence>
<dbReference type="Proteomes" id="UP000324800">
    <property type="component" value="Unassembled WGS sequence"/>
</dbReference>
<keyword evidence="1" id="KW-0472">Membrane</keyword>
<protein>
    <submittedName>
        <fullName evidence="2">Uncharacterized protein</fullName>
    </submittedName>
</protein>
<sequence length="74" mass="8385">MQIPLNLFLFDKNYKRGGHLSTYSGSSSAIEYIILLGVVFGQRELVNLHFWSGLVTVGTATVIAAFYMIYQLYF</sequence>
<accession>A0A5J4THA4</accession>
<proteinExistence type="predicted"/>
<evidence type="ECO:0000256" key="1">
    <source>
        <dbReference type="SAM" id="Phobius"/>
    </source>
</evidence>
<reference evidence="2 3" key="1">
    <citation type="submission" date="2019-03" db="EMBL/GenBank/DDBJ databases">
        <title>Single cell metagenomics reveals metabolic interactions within the superorganism composed of flagellate Streblomastix strix and complex community of Bacteroidetes bacteria on its surface.</title>
        <authorList>
            <person name="Treitli S.C."/>
            <person name="Kolisko M."/>
            <person name="Husnik F."/>
            <person name="Keeling P."/>
            <person name="Hampl V."/>
        </authorList>
    </citation>
    <scope>NUCLEOTIDE SEQUENCE [LARGE SCALE GENOMIC DNA]</scope>
    <source>
        <strain evidence="2">ST1C</strain>
    </source>
</reference>
<comment type="caution">
    <text evidence="2">The sequence shown here is derived from an EMBL/GenBank/DDBJ whole genome shotgun (WGS) entry which is preliminary data.</text>
</comment>